<reference evidence="3" key="2">
    <citation type="submission" date="2023-05" db="EMBL/GenBank/DDBJ databases">
        <authorList>
            <person name="Schelkunov M.I."/>
        </authorList>
    </citation>
    <scope>NUCLEOTIDE SEQUENCE</scope>
    <source>
        <strain evidence="3">Hsosn_3</strain>
        <tissue evidence="3">Leaf</tissue>
    </source>
</reference>
<comment type="caution">
    <text evidence="3">The sequence shown here is derived from an EMBL/GenBank/DDBJ whole genome shotgun (WGS) entry which is preliminary data.</text>
</comment>
<feature type="chain" id="PRO_5042249125" description="Prolamin-like domain-containing protein" evidence="2">
    <location>
        <begin position="22"/>
        <end position="162"/>
    </location>
</feature>
<keyword evidence="4" id="KW-1185">Reference proteome</keyword>
<dbReference type="Proteomes" id="UP001237642">
    <property type="component" value="Unassembled WGS sequence"/>
</dbReference>
<name>A0AAD8HKP2_9APIA</name>
<feature type="compositionally biased region" description="Low complexity" evidence="1">
    <location>
        <begin position="137"/>
        <end position="156"/>
    </location>
</feature>
<reference evidence="3" key="1">
    <citation type="submission" date="2023-02" db="EMBL/GenBank/DDBJ databases">
        <title>Genome of toxic invasive species Heracleum sosnowskyi carries increased number of genes despite the absence of recent whole-genome duplications.</title>
        <authorList>
            <person name="Schelkunov M."/>
            <person name="Shtratnikova V."/>
            <person name="Makarenko M."/>
            <person name="Klepikova A."/>
            <person name="Omelchenko D."/>
            <person name="Novikova G."/>
            <person name="Obukhova E."/>
            <person name="Bogdanov V."/>
            <person name="Penin A."/>
            <person name="Logacheva M."/>
        </authorList>
    </citation>
    <scope>NUCLEOTIDE SEQUENCE</scope>
    <source>
        <strain evidence="3">Hsosn_3</strain>
        <tissue evidence="3">Leaf</tissue>
    </source>
</reference>
<evidence type="ECO:0000313" key="4">
    <source>
        <dbReference type="Proteomes" id="UP001237642"/>
    </source>
</evidence>
<proteinExistence type="predicted"/>
<evidence type="ECO:0000256" key="2">
    <source>
        <dbReference type="SAM" id="SignalP"/>
    </source>
</evidence>
<evidence type="ECO:0000313" key="3">
    <source>
        <dbReference type="EMBL" id="KAK1367962.1"/>
    </source>
</evidence>
<accession>A0AAD8HKP2</accession>
<sequence>MKLSVSALLLVLFCLTGLVFQGESQSEDENLALEYKWPWFSFPIPRYHQLPQYPKTTKKPLITPECIEAKLALSSCVKEKLVSTWFSKPFVKDCCDPIANHKKSCPDFIFKIDELLIPHYIKDACHAFVPKDKHATGPSAGPSSGPSAGPSSGPSGFNTYPK</sequence>
<evidence type="ECO:0000256" key="1">
    <source>
        <dbReference type="SAM" id="MobiDB-lite"/>
    </source>
</evidence>
<evidence type="ECO:0008006" key="5">
    <source>
        <dbReference type="Google" id="ProtNLM"/>
    </source>
</evidence>
<feature type="region of interest" description="Disordered" evidence="1">
    <location>
        <begin position="134"/>
        <end position="162"/>
    </location>
</feature>
<dbReference type="AlphaFoldDB" id="A0AAD8HKP2"/>
<keyword evidence="2" id="KW-0732">Signal</keyword>
<dbReference type="EMBL" id="JAUIZM010000008">
    <property type="protein sequence ID" value="KAK1367962.1"/>
    <property type="molecule type" value="Genomic_DNA"/>
</dbReference>
<feature type="signal peptide" evidence="2">
    <location>
        <begin position="1"/>
        <end position="21"/>
    </location>
</feature>
<organism evidence="3 4">
    <name type="scientific">Heracleum sosnowskyi</name>
    <dbReference type="NCBI Taxonomy" id="360622"/>
    <lineage>
        <taxon>Eukaryota</taxon>
        <taxon>Viridiplantae</taxon>
        <taxon>Streptophyta</taxon>
        <taxon>Embryophyta</taxon>
        <taxon>Tracheophyta</taxon>
        <taxon>Spermatophyta</taxon>
        <taxon>Magnoliopsida</taxon>
        <taxon>eudicotyledons</taxon>
        <taxon>Gunneridae</taxon>
        <taxon>Pentapetalae</taxon>
        <taxon>asterids</taxon>
        <taxon>campanulids</taxon>
        <taxon>Apiales</taxon>
        <taxon>Apiaceae</taxon>
        <taxon>Apioideae</taxon>
        <taxon>apioid superclade</taxon>
        <taxon>Tordylieae</taxon>
        <taxon>Tordyliinae</taxon>
        <taxon>Heracleum</taxon>
    </lineage>
</organism>
<gene>
    <name evidence="3" type="ORF">POM88_034054</name>
</gene>
<protein>
    <recommendedName>
        <fullName evidence="5">Prolamin-like domain-containing protein</fullName>
    </recommendedName>
</protein>